<feature type="compositionally biased region" description="Basic and acidic residues" evidence="1">
    <location>
        <begin position="339"/>
        <end position="349"/>
    </location>
</feature>
<sequence length="387" mass="43094">MERNWLIRTAQNQILGPVAKQKLLEFIQKGALGMMDEVTSGNGYWFSLKEKELVEKYLHGDLPQGYNPISESRSVVSRKDNPDKTTSINTAPANNNITQIIKLDLVGLNAAVPKADDLELPNLAPVKKAAPVLEDTKLPNQDDLEFPDIDLISSSVNASFKNGDQDLKAALTSAKIPMPIPKPSHVQREVPVSTSTEDIILPADDDLAFPDMDDLKTSTKIDKDNKIDLSHQYTRTVALDIEQAAEILPFEEADDFSFEVTRVVPISLTKEEIEKTLTEKTPGESPLKLDRGGVKATGPVEMPAAKKERLQVQAQVEDKKLLHDRKTKSSVAKGAALRDPSRENHKEAVEPQKRNDNYIFFILIILILIIVAVFFYFKEILNKPLPV</sequence>
<evidence type="ECO:0008006" key="5">
    <source>
        <dbReference type="Google" id="ProtNLM"/>
    </source>
</evidence>
<feature type="region of interest" description="Disordered" evidence="1">
    <location>
        <begin position="325"/>
        <end position="349"/>
    </location>
</feature>
<feature type="region of interest" description="Disordered" evidence="1">
    <location>
        <begin position="69"/>
        <end position="91"/>
    </location>
</feature>
<gene>
    <name evidence="3" type="ORF">SHI21_04980</name>
</gene>
<reference evidence="3 4" key="1">
    <citation type="submission" date="2023-11" db="EMBL/GenBank/DDBJ databases">
        <title>A Novel Polar Bacteriovorax (B. antarcticus) Isolated from the Biocrust in Antarctica.</title>
        <authorList>
            <person name="Mun W."/>
            <person name="Choi S.Y."/>
            <person name="Mitchell R.J."/>
        </authorList>
    </citation>
    <scope>NUCLEOTIDE SEQUENCE [LARGE SCALE GENOMIC DNA]</scope>
    <source>
        <strain evidence="3 4">PP10</strain>
    </source>
</reference>
<keyword evidence="2" id="KW-1133">Transmembrane helix</keyword>
<name>A0ABU5VT23_9BACT</name>
<proteinExistence type="predicted"/>
<feature type="transmembrane region" description="Helical" evidence="2">
    <location>
        <begin position="358"/>
        <end position="377"/>
    </location>
</feature>
<accession>A0ABU5VT23</accession>
<organism evidence="3 4">
    <name type="scientific">Bacteriovorax antarcticus</name>
    <dbReference type="NCBI Taxonomy" id="3088717"/>
    <lineage>
        <taxon>Bacteria</taxon>
        <taxon>Pseudomonadati</taxon>
        <taxon>Bdellovibrionota</taxon>
        <taxon>Bacteriovoracia</taxon>
        <taxon>Bacteriovoracales</taxon>
        <taxon>Bacteriovoracaceae</taxon>
        <taxon>Bacteriovorax</taxon>
    </lineage>
</organism>
<dbReference type="EMBL" id="JAYGJQ010000001">
    <property type="protein sequence ID" value="MEA9355538.1"/>
    <property type="molecule type" value="Genomic_DNA"/>
</dbReference>
<evidence type="ECO:0000256" key="1">
    <source>
        <dbReference type="SAM" id="MobiDB-lite"/>
    </source>
</evidence>
<dbReference type="RefSeq" id="WP_323575099.1">
    <property type="nucleotide sequence ID" value="NZ_JAYGJQ010000001.1"/>
</dbReference>
<evidence type="ECO:0000256" key="2">
    <source>
        <dbReference type="SAM" id="Phobius"/>
    </source>
</evidence>
<keyword evidence="4" id="KW-1185">Reference proteome</keyword>
<protein>
    <recommendedName>
        <fullName evidence="5">GYF domain-containing protein</fullName>
    </recommendedName>
</protein>
<evidence type="ECO:0000313" key="4">
    <source>
        <dbReference type="Proteomes" id="UP001302274"/>
    </source>
</evidence>
<dbReference type="Proteomes" id="UP001302274">
    <property type="component" value="Unassembled WGS sequence"/>
</dbReference>
<keyword evidence="2" id="KW-0472">Membrane</keyword>
<comment type="caution">
    <text evidence="3">The sequence shown here is derived from an EMBL/GenBank/DDBJ whole genome shotgun (WGS) entry which is preliminary data.</text>
</comment>
<evidence type="ECO:0000313" key="3">
    <source>
        <dbReference type="EMBL" id="MEA9355538.1"/>
    </source>
</evidence>
<keyword evidence="2" id="KW-0812">Transmembrane</keyword>